<evidence type="ECO:0000256" key="1">
    <source>
        <dbReference type="ARBA" id="ARBA00004141"/>
    </source>
</evidence>
<dbReference type="Pfam" id="PF10317">
    <property type="entry name" value="7TM_GPCR_Srd"/>
    <property type="match status" value="2"/>
</dbReference>
<accession>A0A0N4Y9Z6</accession>
<reference evidence="9" key="1">
    <citation type="submission" date="2017-02" db="UniProtKB">
        <authorList>
            <consortium name="WormBaseParasite"/>
        </authorList>
    </citation>
    <scope>IDENTIFICATION</scope>
</reference>
<dbReference type="PANTHER" id="PTHR22945:SF96">
    <property type="entry name" value="SERPENTINE RECEPTOR, CLASS D (DELTA)"/>
    <property type="match status" value="1"/>
</dbReference>
<evidence type="ECO:0000256" key="2">
    <source>
        <dbReference type="ARBA" id="ARBA00009166"/>
    </source>
</evidence>
<evidence type="ECO:0000256" key="5">
    <source>
        <dbReference type="ARBA" id="ARBA00023136"/>
    </source>
</evidence>
<dbReference type="SUPFAM" id="SSF81321">
    <property type="entry name" value="Family A G protein-coupled receptor-like"/>
    <property type="match status" value="1"/>
</dbReference>
<dbReference type="WBParaSite" id="NBR_0001317601-mRNA-1">
    <property type="protein sequence ID" value="NBR_0001317601-mRNA-1"/>
    <property type="gene ID" value="NBR_0001317601"/>
</dbReference>
<dbReference type="InterPro" id="IPR050920">
    <property type="entry name" value="Nematode_rcpt-like_delta"/>
</dbReference>
<feature type="transmembrane region" description="Helical" evidence="6">
    <location>
        <begin position="20"/>
        <end position="38"/>
    </location>
</feature>
<keyword evidence="4 6" id="KW-1133">Transmembrane helix</keyword>
<dbReference type="PANTHER" id="PTHR22945">
    <property type="entry name" value="SERPENTINE RECEPTOR, CLASS D DELTA"/>
    <property type="match status" value="1"/>
</dbReference>
<keyword evidence="8" id="KW-1185">Reference proteome</keyword>
<dbReference type="GO" id="GO:0016020">
    <property type="term" value="C:membrane"/>
    <property type="evidence" value="ECO:0007669"/>
    <property type="project" value="UniProtKB-SubCell"/>
</dbReference>
<feature type="transmembrane region" description="Helical" evidence="6">
    <location>
        <begin position="50"/>
        <end position="72"/>
    </location>
</feature>
<name>A0A0N4Y9Z6_NIPBR</name>
<comment type="subcellular location">
    <subcellularLocation>
        <location evidence="1">Membrane</location>
        <topology evidence="1">Multi-pass membrane protein</topology>
    </subcellularLocation>
</comment>
<dbReference type="AlphaFoldDB" id="A0A0N4Y9Z6"/>
<comment type="similarity">
    <text evidence="2">Belongs to the nematode receptor-like protein srd family.</text>
</comment>
<reference evidence="7 8" key="2">
    <citation type="submission" date="2018-11" db="EMBL/GenBank/DDBJ databases">
        <authorList>
            <consortium name="Pathogen Informatics"/>
        </authorList>
    </citation>
    <scope>NUCLEOTIDE SEQUENCE [LARGE SCALE GENOMIC DNA]</scope>
</reference>
<keyword evidence="3 6" id="KW-0812">Transmembrane</keyword>
<evidence type="ECO:0000256" key="6">
    <source>
        <dbReference type="SAM" id="Phobius"/>
    </source>
</evidence>
<keyword evidence="5 6" id="KW-0472">Membrane</keyword>
<evidence type="ECO:0000256" key="4">
    <source>
        <dbReference type="ARBA" id="ARBA00022989"/>
    </source>
</evidence>
<dbReference type="EMBL" id="UYSL01020963">
    <property type="protein sequence ID" value="VDL76766.1"/>
    <property type="molecule type" value="Genomic_DNA"/>
</dbReference>
<feature type="transmembrane region" description="Helical" evidence="6">
    <location>
        <begin position="177"/>
        <end position="199"/>
    </location>
</feature>
<protein>
    <submittedName>
        <fullName evidence="9">G_PROTEIN_RECEP_F1_2 domain-containing protein</fullName>
    </submittedName>
</protein>
<sequence>MSVVDQEQVLDYIFSSLYSIYSLIGIILNSFLLGLIVFYKQTSLKEYRILLGNTTCSLLLLSLLNFFLQLRPEDQLQRYGNYCGLPDAKNAFVLYLIVVICSIGVGSYMVMIAAGVKIRSYVLSSYNKMSPQSSKAFNMMVKALVIQSFMPVFFSFPTKILYLLAQFTSFHSIIAEYLMFAMSPIVAVVDPCITLYYILPYRKFITSMLGFSKREASSKVLSTDIATKASIQPFALKSIAD</sequence>
<proteinExistence type="inferred from homology"/>
<dbReference type="InterPro" id="IPR019421">
    <property type="entry name" value="7TM_GPCR_serpentine_rcpt_Srd"/>
</dbReference>
<feature type="transmembrane region" description="Helical" evidence="6">
    <location>
        <begin position="137"/>
        <end position="157"/>
    </location>
</feature>
<organism evidence="9">
    <name type="scientific">Nippostrongylus brasiliensis</name>
    <name type="common">Rat hookworm</name>
    <dbReference type="NCBI Taxonomy" id="27835"/>
    <lineage>
        <taxon>Eukaryota</taxon>
        <taxon>Metazoa</taxon>
        <taxon>Ecdysozoa</taxon>
        <taxon>Nematoda</taxon>
        <taxon>Chromadorea</taxon>
        <taxon>Rhabditida</taxon>
        <taxon>Rhabditina</taxon>
        <taxon>Rhabditomorpha</taxon>
        <taxon>Strongyloidea</taxon>
        <taxon>Heligmosomidae</taxon>
        <taxon>Nippostrongylus</taxon>
    </lineage>
</organism>
<gene>
    <name evidence="7" type="ORF">NBR_LOCUS13177</name>
</gene>
<evidence type="ECO:0000313" key="9">
    <source>
        <dbReference type="WBParaSite" id="NBR_0001317601-mRNA-1"/>
    </source>
</evidence>
<feature type="transmembrane region" description="Helical" evidence="6">
    <location>
        <begin position="92"/>
        <end position="116"/>
    </location>
</feature>
<dbReference type="OMA" id="MIPLICY"/>
<evidence type="ECO:0000313" key="8">
    <source>
        <dbReference type="Proteomes" id="UP000271162"/>
    </source>
</evidence>
<evidence type="ECO:0000256" key="3">
    <source>
        <dbReference type="ARBA" id="ARBA00022692"/>
    </source>
</evidence>
<dbReference type="Proteomes" id="UP000271162">
    <property type="component" value="Unassembled WGS sequence"/>
</dbReference>
<evidence type="ECO:0000313" key="7">
    <source>
        <dbReference type="EMBL" id="VDL76766.1"/>
    </source>
</evidence>